<evidence type="ECO:0000313" key="5">
    <source>
        <dbReference type="EMBL" id="CAI3997991.1"/>
    </source>
</evidence>
<feature type="region of interest" description="Disordered" evidence="2">
    <location>
        <begin position="573"/>
        <end position="608"/>
    </location>
</feature>
<feature type="compositionally biased region" description="Basic residues" evidence="2">
    <location>
        <begin position="305"/>
        <end position="326"/>
    </location>
</feature>
<dbReference type="SMART" id="SM00343">
    <property type="entry name" value="ZnF_C2HC"/>
    <property type="match status" value="1"/>
</dbReference>
<keyword evidence="1" id="KW-0863">Zinc-finger</keyword>
<feature type="compositionally biased region" description="Low complexity" evidence="2">
    <location>
        <begin position="573"/>
        <end position="587"/>
    </location>
</feature>
<evidence type="ECO:0000256" key="2">
    <source>
        <dbReference type="SAM" id="MobiDB-lite"/>
    </source>
</evidence>
<dbReference type="CDD" id="cd09272">
    <property type="entry name" value="RNase_HI_RT_Ty1"/>
    <property type="match status" value="1"/>
</dbReference>
<evidence type="ECO:0000313" key="8">
    <source>
        <dbReference type="Proteomes" id="UP001152797"/>
    </source>
</evidence>
<feature type="compositionally biased region" description="Basic and acidic residues" evidence="2">
    <location>
        <begin position="589"/>
        <end position="608"/>
    </location>
</feature>
<accession>A0A9P1CXA5</accession>
<feature type="transmembrane region" description="Helical" evidence="3">
    <location>
        <begin position="1188"/>
        <end position="1210"/>
    </location>
</feature>
<keyword evidence="3" id="KW-0472">Membrane</keyword>
<dbReference type="InterPro" id="IPR001878">
    <property type="entry name" value="Znf_CCHC"/>
</dbReference>
<evidence type="ECO:0000313" key="7">
    <source>
        <dbReference type="EMBL" id="CAL4785303.1"/>
    </source>
</evidence>
<feature type="region of interest" description="Disordered" evidence="2">
    <location>
        <begin position="504"/>
        <end position="541"/>
    </location>
</feature>
<reference evidence="5" key="1">
    <citation type="submission" date="2022-10" db="EMBL/GenBank/DDBJ databases">
        <authorList>
            <person name="Chen Y."/>
            <person name="Dougan E. K."/>
            <person name="Chan C."/>
            <person name="Rhodes N."/>
            <person name="Thang M."/>
        </authorList>
    </citation>
    <scope>NUCLEOTIDE SEQUENCE</scope>
</reference>
<feature type="compositionally biased region" description="Acidic residues" evidence="2">
    <location>
        <begin position="1242"/>
        <end position="1251"/>
    </location>
</feature>
<dbReference type="Gene3D" id="4.10.60.10">
    <property type="entry name" value="Zinc finger, CCHC-type"/>
    <property type="match status" value="1"/>
</dbReference>
<keyword evidence="8" id="KW-1185">Reference proteome</keyword>
<dbReference type="SUPFAM" id="SSF57756">
    <property type="entry name" value="Retrovirus zinc finger-like domains"/>
    <property type="match status" value="1"/>
</dbReference>
<keyword evidence="1" id="KW-0862">Zinc</keyword>
<keyword evidence="3" id="KW-0812">Transmembrane</keyword>
<evidence type="ECO:0000256" key="1">
    <source>
        <dbReference type="PROSITE-ProRule" id="PRU00047"/>
    </source>
</evidence>
<dbReference type="InterPro" id="IPR036875">
    <property type="entry name" value="Znf_CCHC_sf"/>
</dbReference>
<feature type="region of interest" description="Disordered" evidence="2">
    <location>
        <begin position="1226"/>
        <end position="1251"/>
    </location>
</feature>
<dbReference type="Pfam" id="PF00098">
    <property type="entry name" value="zf-CCHC"/>
    <property type="match status" value="1"/>
</dbReference>
<name>A0A9P1CXA5_9DINO</name>
<dbReference type="EMBL" id="CAMXCT020002412">
    <property type="protein sequence ID" value="CAL1151366.1"/>
    <property type="molecule type" value="Genomic_DNA"/>
</dbReference>
<evidence type="ECO:0000256" key="3">
    <source>
        <dbReference type="SAM" id="Phobius"/>
    </source>
</evidence>
<feature type="compositionally biased region" description="Basic and acidic residues" evidence="2">
    <location>
        <begin position="272"/>
        <end position="281"/>
    </location>
</feature>
<protein>
    <submittedName>
        <fullName evidence="7">Retrovirus-related Pol polyprotein from transposon RE1 (Retro element 1) (AtRE1)</fullName>
    </submittedName>
</protein>
<dbReference type="PROSITE" id="PS50158">
    <property type="entry name" value="ZF_CCHC"/>
    <property type="match status" value="1"/>
</dbReference>
<keyword evidence="1" id="KW-0479">Metal-binding</keyword>
<evidence type="ECO:0000313" key="6">
    <source>
        <dbReference type="EMBL" id="CAL1151366.1"/>
    </source>
</evidence>
<keyword evidence="3" id="KW-1133">Transmembrane helix</keyword>
<dbReference type="OrthoDB" id="8056975at2759"/>
<dbReference type="EMBL" id="CAMXCT010002412">
    <property type="protein sequence ID" value="CAI3997991.1"/>
    <property type="molecule type" value="Genomic_DNA"/>
</dbReference>
<dbReference type="GO" id="GO:0003676">
    <property type="term" value="F:nucleic acid binding"/>
    <property type="evidence" value="ECO:0007669"/>
    <property type="project" value="InterPro"/>
</dbReference>
<feature type="domain" description="CCHC-type" evidence="4">
    <location>
        <begin position="336"/>
        <end position="351"/>
    </location>
</feature>
<reference evidence="6" key="2">
    <citation type="submission" date="2024-04" db="EMBL/GenBank/DDBJ databases">
        <authorList>
            <person name="Chen Y."/>
            <person name="Shah S."/>
            <person name="Dougan E. K."/>
            <person name="Thang M."/>
            <person name="Chan C."/>
        </authorList>
    </citation>
    <scope>NUCLEOTIDE SEQUENCE [LARGE SCALE GENOMIC DNA]</scope>
</reference>
<evidence type="ECO:0000259" key="4">
    <source>
        <dbReference type="PROSITE" id="PS50158"/>
    </source>
</evidence>
<feature type="compositionally biased region" description="Low complexity" evidence="2">
    <location>
        <begin position="506"/>
        <end position="516"/>
    </location>
</feature>
<proteinExistence type="predicted"/>
<comment type="caution">
    <text evidence="5">The sequence shown here is derived from an EMBL/GenBank/DDBJ whole genome shotgun (WGS) entry which is preliminary data.</text>
</comment>
<dbReference type="PANTHER" id="PTHR11439:SF483">
    <property type="entry name" value="PEPTIDE SYNTHASE GLIP-LIKE, PUTATIVE (AFU_ORTHOLOGUE AFUA_3G12920)-RELATED"/>
    <property type="match status" value="1"/>
</dbReference>
<dbReference type="EMBL" id="CAMXCT030002412">
    <property type="protein sequence ID" value="CAL4785303.1"/>
    <property type="molecule type" value="Genomic_DNA"/>
</dbReference>
<dbReference type="PANTHER" id="PTHR11439">
    <property type="entry name" value="GAG-POL-RELATED RETROTRANSPOSON"/>
    <property type="match status" value="1"/>
</dbReference>
<feature type="region of interest" description="Disordered" evidence="2">
    <location>
        <begin position="270"/>
        <end position="326"/>
    </location>
</feature>
<gene>
    <name evidence="5" type="ORF">C1SCF055_LOCUS24326</name>
</gene>
<dbReference type="Proteomes" id="UP001152797">
    <property type="component" value="Unassembled WGS sequence"/>
</dbReference>
<sequence length="1484" mass="164716">MAAAAPEALVELITNAARAAQSAAEAARTMKEVSEAKNRSNFSEASKVVKCPEFFGYPTSDEDQNCWRDFAFSFKAWLIFADSGFEAELEQIEKTSDTVFSVPTNAETLQRAHKLYAILSGLLRHRPLRVHKQVIDRNGYETWRQLCQLYAPRTKSRSISLLQALMSFPAFDKSRTLLEQIQSLERVRDEYQRSSTVSLPDDLMVSTLLRVLPKNIQQHLHLQMTSTTDYAAVRAMVLNYEIASSSFSTGRIHAELGVVTSYSTTAGSGPMEIDRISENYKGKSKGKYGKGKDSKGKGKQAPYKGKGKSASKGMKGKGKGGNKGKCKSGGVSNDTCRYCGKVGHWEKDCRKLKRDQGEQVSAITLKPSLTSLGPGWNMLTPQLYAISTFEPRHINTTLIPSRELMWLRTTLVKRETGWELDEFAQPISELSDMTAPLPNVQSVLEVITLAHVFAVPPEVLGFNMPEGHNTPRAIDALAPSLPMYRESPAEGHGAVVEDFVGATVQPGSPADEAASDPPSPNEVEAMAEMKEPSAEVPQQPEGIFTDVPSVEIPAKAGLRMKPPPPTAVVAAPATPADATGASSSSAPMDLRESPGIHDTEHAESERPEKQLRINAISDVGATPNYSFDDLHEDGKPDYSFSHQELDDLETYELGLDDDGYYEDGFPSEQFSDDAERLLQEVIFPYTKDEPNVPVDELQRLDAIADRIEMIRLKGLGVLCDPSVLDGVTYKTLSTRFVRTWRCKNVDGVACWLRRSRFVAREFAWLSEATENLFSPASSAIAYRIIPTMFLKHQSTWGLYAIDIKDAFLTVEQRDPTMVYAQDASGETIAYSLGRVLPGQRTGSMLWHESLTQHLKDAIGLVECECYPSMLKSQCGQCFILLHVDDLFVTGSKQYVNEVLIPCLKAKYSIAVDSVENPGDEVSFLKRSHVLLEGGKMLIRSHHKHFSQLKELLGFGKKYFAKKTPSHPKIDDIDETPVLADSDASKYRSAVGTLLYLAPDHPQCQHAIRFLATQMSSPTEHAWQVLKHLVLYMLGHQDVCLSLEFAGETTGIFHEYTNSRYGVLEVFTDADWGASKMTRCSISSCAIFYGGCLLYSASRTQRVVALSSAESEIYSAASGVCDAVLVWRILCWMTEAQTFLTTESVKKAIKTINYCAKVPHQALQLMLLVNALGLGKGNEEFETTAEPSWTHGFLSMLTGLLCAIGGLIFLVRVAQRRQPHDAVLQQVAEAPNQQRDPAVMNEMDTESDELDESAEPILNAERGTENAPASTDHAGDLARMLRHHGLPPAYARYSPEHMILWMIIRGQGRIARHAGTNRGRLWTLRVRALTELLQHVRTCTEATVRQRAMTTMLDAGDFSSDDDSPSCGDVPDHRHQYIEDVQQARDFADHVISTMGPSDAGPIDDVIEAQRLMNNTGEENMEEETPTSDVLMDGDENNYTEMIAMHRERRRAMQVFRANRDAALELGNREEAAYWESQEDQLLLL</sequence>
<organism evidence="5">
    <name type="scientific">Cladocopium goreaui</name>
    <dbReference type="NCBI Taxonomy" id="2562237"/>
    <lineage>
        <taxon>Eukaryota</taxon>
        <taxon>Sar</taxon>
        <taxon>Alveolata</taxon>
        <taxon>Dinophyceae</taxon>
        <taxon>Suessiales</taxon>
        <taxon>Symbiodiniaceae</taxon>
        <taxon>Cladocopium</taxon>
    </lineage>
</organism>
<dbReference type="GO" id="GO:0008270">
    <property type="term" value="F:zinc ion binding"/>
    <property type="evidence" value="ECO:0007669"/>
    <property type="project" value="UniProtKB-KW"/>
</dbReference>